<dbReference type="Proteomes" id="UP001354649">
    <property type="component" value="Unassembled WGS sequence"/>
</dbReference>
<dbReference type="EMBL" id="JAZBJQ010000018">
    <property type="protein sequence ID" value="MEE4586467.1"/>
    <property type="molecule type" value="Genomic_DNA"/>
</dbReference>
<feature type="compositionally biased region" description="Pro residues" evidence="1">
    <location>
        <begin position="86"/>
        <end position="97"/>
    </location>
</feature>
<dbReference type="RefSeq" id="WP_125758671.1">
    <property type="nucleotide sequence ID" value="NZ_CP108856.1"/>
</dbReference>
<gene>
    <name evidence="2" type="ORF">V2K49_25570</name>
</gene>
<dbReference type="SUPFAM" id="SSF69754">
    <property type="entry name" value="Ribosome binding protein Y (YfiA homologue)"/>
    <property type="match status" value="1"/>
</dbReference>
<dbReference type="GeneID" id="97430455"/>
<reference evidence="2 3" key="1">
    <citation type="submission" date="2023-11" db="EMBL/GenBank/DDBJ databases">
        <title>30 novel species of actinomycetes from the DSMZ collection.</title>
        <authorList>
            <person name="Nouioui I."/>
        </authorList>
    </citation>
    <scope>NUCLEOTIDE SEQUENCE [LARGE SCALE GENOMIC DNA]</scope>
    <source>
        <strain evidence="2 3">DSM 41602</strain>
    </source>
</reference>
<dbReference type="InterPro" id="IPR036567">
    <property type="entry name" value="RHF-like"/>
</dbReference>
<comment type="caution">
    <text evidence="2">The sequence shown here is derived from an EMBL/GenBank/DDBJ whole genome shotgun (WGS) entry which is preliminary data.</text>
</comment>
<sequence>MRVPGVIEYAQEKVRALTGRTGEPVLFARVKLTHLANPAMERPALAQANLDVNGRPARAHVAATTVTEAVDLLQDRLAGRLERLPPRPGAPPPPPRRPCGGAAHRQ</sequence>
<feature type="region of interest" description="Disordered" evidence="1">
    <location>
        <begin position="78"/>
        <end position="106"/>
    </location>
</feature>
<evidence type="ECO:0000256" key="1">
    <source>
        <dbReference type="SAM" id="MobiDB-lite"/>
    </source>
</evidence>
<protein>
    <submittedName>
        <fullName evidence="2">Uncharacterized protein</fullName>
    </submittedName>
</protein>
<accession>A0ABD5JFV8</accession>
<organism evidence="2 3">
    <name type="scientific">Streptomyces antimycoticus</name>
    <dbReference type="NCBI Taxonomy" id="68175"/>
    <lineage>
        <taxon>Bacteria</taxon>
        <taxon>Bacillati</taxon>
        <taxon>Actinomycetota</taxon>
        <taxon>Actinomycetes</taxon>
        <taxon>Kitasatosporales</taxon>
        <taxon>Streptomycetaceae</taxon>
        <taxon>Streptomyces</taxon>
        <taxon>Streptomyces violaceusniger group</taxon>
    </lineage>
</organism>
<evidence type="ECO:0000313" key="3">
    <source>
        <dbReference type="Proteomes" id="UP001354649"/>
    </source>
</evidence>
<dbReference type="AlphaFoldDB" id="A0ABD5JFV8"/>
<name>A0ABD5JFV8_9ACTN</name>
<evidence type="ECO:0000313" key="2">
    <source>
        <dbReference type="EMBL" id="MEE4586467.1"/>
    </source>
</evidence>
<proteinExistence type="predicted"/>